<evidence type="ECO:0000256" key="1">
    <source>
        <dbReference type="SAM" id="MobiDB-lite"/>
    </source>
</evidence>
<feature type="compositionally biased region" description="Polar residues" evidence="1">
    <location>
        <begin position="298"/>
        <end position="317"/>
    </location>
</feature>
<name>A0AAW2ZBS3_9EUKA</name>
<comment type="caution">
    <text evidence="2">The sequence shown here is derived from an EMBL/GenBank/DDBJ whole genome shotgun (WGS) entry which is preliminary data.</text>
</comment>
<organism evidence="2 3">
    <name type="scientific">Acrasis kona</name>
    <dbReference type="NCBI Taxonomy" id="1008807"/>
    <lineage>
        <taxon>Eukaryota</taxon>
        <taxon>Discoba</taxon>
        <taxon>Heterolobosea</taxon>
        <taxon>Tetramitia</taxon>
        <taxon>Eutetramitia</taxon>
        <taxon>Acrasidae</taxon>
        <taxon>Acrasis</taxon>
    </lineage>
</organism>
<feature type="compositionally biased region" description="Basic residues" evidence="1">
    <location>
        <begin position="8"/>
        <end position="27"/>
    </location>
</feature>
<evidence type="ECO:0000313" key="2">
    <source>
        <dbReference type="EMBL" id="KAL0487352.1"/>
    </source>
</evidence>
<keyword evidence="3" id="KW-1185">Reference proteome</keyword>
<feature type="region of interest" description="Disordered" evidence="1">
    <location>
        <begin position="296"/>
        <end position="317"/>
    </location>
</feature>
<dbReference type="EMBL" id="JAOPGA020001336">
    <property type="protein sequence ID" value="KAL0487352.1"/>
    <property type="molecule type" value="Genomic_DNA"/>
</dbReference>
<sequence length="396" mass="43377">MSNMVRSWSKKRKRSGQLPPSKKKKKKEVTTSVSTPTPPSTAVATSSYNIPAHLVVNNSVAYQQPENPVQFMIRSYKEGHQVSARLQDTATIREGRPLDFANKPFPSSQPSAAQTFNVNNGIITPTSGSTNYTFISDDTSPILRTSRSTTNLIPAGRGRLKKANTGPYNPMTNYPLGVVMPPGNNNPAMNMYSKSNVAPPPPPSNSSSGESFLGMLSTNNNAMAPTQQMMLVSEQERAKKKELVTTALELIKVYPHCKPEVERVVKMNNHSVESRIQLIQKMSQSYADKYVSKPIPSKQMQSTQPPQRAQLPQPSGNQYIFSGQQGGMMQLLQGPNVRSMQNQQVAPLPQPGSTFNFTNNGAPSVTSNLASMVQQQQQVNHVPTSNPLPDSHNNSK</sequence>
<dbReference type="AlphaFoldDB" id="A0AAW2ZBS3"/>
<reference evidence="2 3" key="1">
    <citation type="submission" date="2024-03" db="EMBL/GenBank/DDBJ databases">
        <title>The Acrasis kona genome and developmental transcriptomes reveal deep origins of eukaryotic multicellular pathways.</title>
        <authorList>
            <person name="Sheikh S."/>
            <person name="Fu C.-J."/>
            <person name="Brown M.W."/>
            <person name="Baldauf S.L."/>
        </authorList>
    </citation>
    <scope>NUCLEOTIDE SEQUENCE [LARGE SCALE GENOMIC DNA]</scope>
    <source>
        <strain evidence="2 3">ATCC MYA-3509</strain>
    </source>
</reference>
<dbReference type="Proteomes" id="UP001431209">
    <property type="component" value="Unassembled WGS sequence"/>
</dbReference>
<evidence type="ECO:0000313" key="3">
    <source>
        <dbReference type="Proteomes" id="UP001431209"/>
    </source>
</evidence>
<proteinExistence type="predicted"/>
<feature type="region of interest" description="Disordered" evidence="1">
    <location>
        <begin position="1"/>
        <end position="44"/>
    </location>
</feature>
<feature type="compositionally biased region" description="Low complexity" evidence="1">
    <location>
        <begin position="30"/>
        <end position="44"/>
    </location>
</feature>
<feature type="region of interest" description="Disordered" evidence="1">
    <location>
        <begin position="376"/>
        <end position="396"/>
    </location>
</feature>
<accession>A0AAW2ZBS3</accession>
<protein>
    <submittedName>
        <fullName evidence="2">Uncharacterized protein</fullName>
    </submittedName>
</protein>
<gene>
    <name evidence="2" type="ORF">AKO1_000777</name>
</gene>